<dbReference type="OrthoDB" id="9803668at2"/>
<dbReference type="Pfam" id="PF01368">
    <property type="entry name" value="DHH"/>
    <property type="match status" value="1"/>
</dbReference>
<keyword evidence="4" id="KW-1185">Reference proteome</keyword>
<dbReference type="KEGG" id="bbae:FRD01_00875"/>
<evidence type="ECO:0000259" key="2">
    <source>
        <dbReference type="Pfam" id="PF02272"/>
    </source>
</evidence>
<accession>A0A5B8XLJ7</accession>
<dbReference type="InterPro" id="IPR001667">
    <property type="entry name" value="DDH_dom"/>
</dbReference>
<dbReference type="PANTHER" id="PTHR47618:SF1">
    <property type="entry name" value="BIFUNCTIONAL OLIGORIBONUCLEASE AND PAP PHOSPHATASE NRNA"/>
    <property type="match status" value="1"/>
</dbReference>
<dbReference type="Gene3D" id="3.90.1640.10">
    <property type="entry name" value="inorganic pyrophosphatase (n-terminal core)"/>
    <property type="match status" value="1"/>
</dbReference>
<gene>
    <name evidence="3" type="ORF">FRD01_00875</name>
</gene>
<dbReference type="SUPFAM" id="SSF64182">
    <property type="entry name" value="DHH phosphoesterases"/>
    <property type="match status" value="1"/>
</dbReference>
<proteinExistence type="predicted"/>
<dbReference type="GO" id="GO:0003676">
    <property type="term" value="F:nucleic acid binding"/>
    <property type="evidence" value="ECO:0007669"/>
    <property type="project" value="InterPro"/>
</dbReference>
<dbReference type="EMBL" id="CP042467">
    <property type="protein sequence ID" value="QED25838.1"/>
    <property type="molecule type" value="Genomic_DNA"/>
</dbReference>
<dbReference type="AlphaFoldDB" id="A0A5B8XLJ7"/>
<evidence type="ECO:0000259" key="1">
    <source>
        <dbReference type="Pfam" id="PF01368"/>
    </source>
</evidence>
<evidence type="ECO:0000313" key="4">
    <source>
        <dbReference type="Proteomes" id="UP000321595"/>
    </source>
</evidence>
<evidence type="ECO:0000313" key="3">
    <source>
        <dbReference type="EMBL" id="QED25838.1"/>
    </source>
</evidence>
<dbReference type="Pfam" id="PF02272">
    <property type="entry name" value="DHHA1"/>
    <property type="match status" value="1"/>
</dbReference>
<organism evidence="3 4">
    <name type="scientific">Microvenator marinus</name>
    <dbReference type="NCBI Taxonomy" id="2600177"/>
    <lineage>
        <taxon>Bacteria</taxon>
        <taxon>Deltaproteobacteria</taxon>
        <taxon>Bradymonadales</taxon>
        <taxon>Microvenatoraceae</taxon>
        <taxon>Microvenator</taxon>
    </lineage>
</organism>
<dbReference type="Gene3D" id="3.10.310.30">
    <property type="match status" value="1"/>
</dbReference>
<dbReference type="InterPro" id="IPR003156">
    <property type="entry name" value="DHHA1_dom"/>
</dbReference>
<dbReference type="Proteomes" id="UP000321595">
    <property type="component" value="Chromosome"/>
</dbReference>
<protein>
    <submittedName>
        <fullName evidence="3">Bifunctional oligoribonuclease/PAP phosphatase NrnA</fullName>
    </submittedName>
</protein>
<name>A0A5B8XLJ7_9DELT</name>
<dbReference type="InterPro" id="IPR038763">
    <property type="entry name" value="DHH_sf"/>
</dbReference>
<sequence>MREILELIAENERFLVVSHIFPDGDAIGSTLALGKILKRLGKDVVFYNRDAIPYNFEFMLGADSWTRELEGETEFDVVFMLDCGEKDRIGEVPDFVWNAKVGVIDHHKTFDPDFADVYYRDVNAAATGELIFRIGEDLGVLDLEIARCLYCTLSTDTGSFRYSNTTQTTFNIAGSLVALGVDPWEMTSEIYENQPRKRLELLAKVLSTLEFSTCGRLAFLQIEELPAPGEESLTDGFINYARSVRGVEVATQMTWDPEASHWRISFRSRGKVDVSELAAGFGGGGHHNAAGCRIAGSAEDVRAELTSALESMLDVQ</sequence>
<dbReference type="InterPro" id="IPR051319">
    <property type="entry name" value="Oligoribo/pAp-PDE_c-di-AMP_PDE"/>
</dbReference>
<feature type="domain" description="DHHA1" evidence="2">
    <location>
        <begin position="257"/>
        <end position="310"/>
    </location>
</feature>
<dbReference type="PANTHER" id="PTHR47618">
    <property type="entry name" value="BIFUNCTIONAL OLIGORIBONUCLEASE AND PAP PHOSPHATASE NRNA"/>
    <property type="match status" value="1"/>
</dbReference>
<dbReference type="RefSeq" id="WP_146956761.1">
    <property type="nucleotide sequence ID" value="NZ_CP042467.1"/>
</dbReference>
<reference evidence="3 4" key="1">
    <citation type="submission" date="2019-08" db="EMBL/GenBank/DDBJ databases">
        <authorList>
            <person name="Liang Q."/>
        </authorList>
    </citation>
    <scope>NUCLEOTIDE SEQUENCE [LARGE SCALE GENOMIC DNA]</scope>
    <source>
        <strain evidence="3 4">V1718</strain>
    </source>
</reference>
<feature type="domain" description="DDH" evidence="1">
    <location>
        <begin position="14"/>
        <end position="151"/>
    </location>
</feature>